<sequence>MQLTTSKLHNRRHTAKH</sequence>
<reference evidence="1" key="1">
    <citation type="submission" date="2014-11" db="EMBL/GenBank/DDBJ databases">
        <authorList>
            <person name="Amaro Gonzalez C."/>
        </authorList>
    </citation>
    <scope>NUCLEOTIDE SEQUENCE</scope>
</reference>
<dbReference type="AlphaFoldDB" id="A0A0E9XZZ3"/>
<dbReference type="EMBL" id="GBXM01001152">
    <property type="protein sequence ID" value="JAI07426.1"/>
    <property type="molecule type" value="Transcribed_RNA"/>
</dbReference>
<protein>
    <submittedName>
        <fullName evidence="1">Uncharacterized protein</fullName>
    </submittedName>
</protein>
<name>A0A0E9XZZ3_ANGAN</name>
<organism evidence="1">
    <name type="scientific">Anguilla anguilla</name>
    <name type="common">European freshwater eel</name>
    <name type="synonym">Muraena anguilla</name>
    <dbReference type="NCBI Taxonomy" id="7936"/>
    <lineage>
        <taxon>Eukaryota</taxon>
        <taxon>Metazoa</taxon>
        <taxon>Chordata</taxon>
        <taxon>Craniata</taxon>
        <taxon>Vertebrata</taxon>
        <taxon>Euteleostomi</taxon>
        <taxon>Actinopterygii</taxon>
        <taxon>Neopterygii</taxon>
        <taxon>Teleostei</taxon>
        <taxon>Anguilliformes</taxon>
        <taxon>Anguillidae</taxon>
        <taxon>Anguilla</taxon>
    </lineage>
</organism>
<accession>A0A0E9XZZ3</accession>
<evidence type="ECO:0000313" key="1">
    <source>
        <dbReference type="EMBL" id="JAI07426.1"/>
    </source>
</evidence>
<proteinExistence type="predicted"/>
<reference evidence="1" key="2">
    <citation type="journal article" date="2015" name="Fish Shellfish Immunol.">
        <title>Early steps in the European eel (Anguilla anguilla)-Vibrio vulnificus interaction in the gills: Role of the RtxA13 toxin.</title>
        <authorList>
            <person name="Callol A."/>
            <person name="Pajuelo D."/>
            <person name="Ebbesson L."/>
            <person name="Teles M."/>
            <person name="MacKenzie S."/>
            <person name="Amaro C."/>
        </authorList>
    </citation>
    <scope>NUCLEOTIDE SEQUENCE</scope>
</reference>